<evidence type="ECO:0000259" key="2">
    <source>
        <dbReference type="Pfam" id="PF21373"/>
    </source>
</evidence>
<dbReference type="AlphaFoldDB" id="E1ZSJ5"/>
<dbReference type="EMBL" id="GL433867">
    <property type="protein sequence ID" value="EFN51165.1"/>
    <property type="molecule type" value="Genomic_DNA"/>
</dbReference>
<sequence>MAAPQKLDLYLQGLGAFQEGAATLKSGDPLCLQQLEGGRLACVTQGGTPVGLVPADKRGMLMRGPWSGTVRSMRWQAVAPAAAAAGEAGGTAEGTPAAVAVPPQEAPQDGAAPPPSTQQQEQQQQEADQAGAQLAALVVQQVLVRFTPEEQRWQQRGAEPEPPAGDGATAHLSWEQFEQLAASEEVRWMLRDERLQKVVAEIDAAPNAERALVRALQAPNFNEFADKVLSVVAPEAPPT</sequence>
<dbReference type="InParanoid" id="E1ZSJ5"/>
<feature type="region of interest" description="Disordered" evidence="1">
    <location>
        <begin position="86"/>
        <end position="130"/>
    </location>
</feature>
<dbReference type="OrthoDB" id="513693at2759"/>
<name>E1ZSJ5_CHLVA</name>
<dbReference type="Proteomes" id="UP000008141">
    <property type="component" value="Unassembled WGS sequence"/>
</dbReference>
<feature type="domain" description="Zinc finger HIT" evidence="2">
    <location>
        <begin position="177"/>
        <end position="232"/>
    </location>
</feature>
<reference evidence="3 4" key="1">
    <citation type="journal article" date="2010" name="Plant Cell">
        <title>The Chlorella variabilis NC64A genome reveals adaptation to photosymbiosis, coevolution with viruses, and cryptic sex.</title>
        <authorList>
            <person name="Blanc G."/>
            <person name="Duncan G."/>
            <person name="Agarkova I."/>
            <person name="Borodovsky M."/>
            <person name="Gurnon J."/>
            <person name="Kuo A."/>
            <person name="Lindquist E."/>
            <person name="Lucas S."/>
            <person name="Pangilinan J."/>
            <person name="Polle J."/>
            <person name="Salamov A."/>
            <person name="Terry A."/>
            <person name="Yamada T."/>
            <person name="Dunigan D.D."/>
            <person name="Grigoriev I.V."/>
            <person name="Claverie J.M."/>
            <person name="Van Etten J.L."/>
        </authorList>
    </citation>
    <scope>NUCLEOTIDE SEQUENCE [LARGE SCALE GENOMIC DNA]</scope>
    <source>
        <strain evidence="3 4">NC64A</strain>
    </source>
</reference>
<dbReference type="RefSeq" id="XP_005843267.1">
    <property type="nucleotide sequence ID" value="XM_005843205.1"/>
</dbReference>
<keyword evidence="4" id="KW-1185">Reference proteome</keyword>
<evidence type="ECO:0000256" key="1">
    <source>
        <dbReference type="SAM" id="MobiDB-lite"/>
    </source>
</evidence>
<evidence type="ECO:0000313" key="4">
    <source>
        <dbReference type="Proteomes" id="UP000008141"/>
    </source>
</evidence>
<protein>
    <recommendedName>
        <fullName evidence="2">Zinc finger HIT domain-containing protein</fullName>
    </recommendedName>
</protein>
<feature type="compositionally biased region" description="Low complexity" evidence="1">
    <location>
        <begin position="93"/>
        <end position="108"/>
    </location>
</feature>
<dbReference type="Pfam" id="PF21373">
    <property type="entry name" value="ZNHIT3_C"/>
    <property type="match status" value="1"/>
</dbReference>
<dbReference type="GeneID" id="17350584"/>
<dbReference type="STRING" id="554065.E1ZSJ5"/>
<evidence type="ECO:0000313" key="3">
    <source>
        <dbReference type="EMBL" id="EFN51165.1"/>
    </source>
</evidence>
<organism evidence="4">
    <name type="scientific">Chlorella variabilis</name>
    <name type="common">Green alga</name>
    <dbReference type="NCBI Taxonomy" id="554065"/>
    <lineage>
        <taxon>Eukaryota</taxon>
        <taxon>Viridiplantae</taxon>
        <taxon>Chlorophyta</taxon>
        <taxon>core chlorophytes</taxon>
        <taxon>Trebouxiophyceae</taxon>
        <taxon>Chlorellales</taxon>
        <taxon>Chlorellaceae</taxon>
        <taxon>Chlorella clade</taxon>
        <taxon>Chlorella</taxon>
    </lineage>
</organism>
<dbReference type="InterPro" id="IPR048371">
    <property type="entry name" value="ZNHIT3_C"/>
</dbReference>
<feature type="compositionally biased region" description="Low complexity" evidence="1">
    <location>
        <begin position="118"/>
        <end position="130"/>
    </location>
</feature>
<gene>
    <name evidence="3" type="ORF">CHLNCDRAFT_141293</name>
</gene>
<proteinExistence type="predicted"/>
<accession>E1ZSJ5</accession>
<dbReference type="KEGG" id="cvr:CHLNCDRAFT_141293"/>